<reference evidence="2" key="2">
    <citation type="submission" date="2021-03" db="EMBL/GenBank/DDBJ databases">
        <authorList>
            <person name="Artuso I."/>
            <person name="Turrini P."/>
            <person name="Pirolo M."/>
            <person name="Lugli G.A."/>
            <person name="Ventura M."/>
            <person name="Visca P."/>
        </authorList>
    </citation>
    <scope>NUCLEOTIDE SEQUENCE</scope>
    <source>
        <strain evidence="2">LMG 26462</strain>
    </source>
</reference>
<evidence type="ECO:0000313" key="2">
    <source>
        <dbReference type="EMBL" id="MBT1158499.1"/>
    </source>
</evidence>
<dbReference type="SUPFAM" id="SSF51569">
    <property type="entry name" value="Aldolase"/>
    <property type="match status" value="1"/>
</dbReference>
<organism evidence="2 3">
    <name type="scientific">Aminobacter anthyllidis</name>
    <dbReference type="NCBI Taxonomy" id="1035067"/>
    <lineage>
        <taxon>Bacteria</taxon>
        <taxon>Pseudomonadati</taxon>
        <taxon>Pseudomonadota</taxon>
        <taxon>Alphaproteobacteria</taxon>
        <taxon>Hyphomicrobiales</taxon>
        <taxon>Phyllobacteriaceae</taxon>
        <taxon>Aminobacter</taxon>
    </lineage>
</organism>
<reference evidence="2" key="1">
    <citation type="journal article" date="2021" name="Microorganisms">
        <title>Phylogenomic Reconstruction and Metabolic Potential of the Genus Aminobacter.</title>
        <authorList>
            <person name="Artuso I."/>
            <person name="Turrini P."/>
            <person name="Pirolo M."/>
            <person name="Lugli G.A."/>
            <person name="Ventura M."/>
            <person name="Visca P."/>
        </authorList>
    </citation>
    <scope>NUCLEOTIDE SEQUENCE</scope>
    <source>
        <strain evidence="2">LMG 26462</strain>
    </source>
</reference>
<dbReference type="AlphaFoldDB" id="A0A9X1AEN2"/>
<dbReference type="Pfam" id="PF00701">
    <property type="entry name" value="DHDPS"/>
    <property type="match status" value="1"/>
</dbReference>
<dbReference type="GO" id="GO:0016829">
    <property type="term" value="F:lyase activity"/>
    <property type="evidence" value="ECO:0007669"/>
    <property type="project" value="UniProtKB-KW"/>
</dbReference>
<name>A0A9X1AEN2_9HYPH</name>
<dbReference type="InterPro" id="IPR013785">
    <property type="entry name" value="Aldolase_TIM"/>
</dbReference>
<dbReference type="InterPro" id="IPR002220">
    <property type="entry name" value="DapA-like"/>
</dbReference>
<dbReference type="EMBL" id="JAFLWW010000007">
    <property type="protein sequence ID" value="MBT1158499.1"/>
    <property type="molecule type" value="Genomic_DNA"/>
</dbReference>
<dbReference type="RefSeq" id="WP_136617752.1">
    <property type="nucleotide sequence ID" value="NZ_JAFLWW010000007.1"/>
</dbReference>
<keyword evidence="3" id="KW-1185">Reference proteome</keyword>
<comment type="caution">
    <text evidence="2">The sequence shown here is derived from an EMBL/GenBank/DDBJ whole genome shotgun (WGS) entry which is preliminary data.</text>
</comment>
<keyword evidence="1" id="KW-0456">Lyase</keyword>
<sequence>MSAFPITPADRSGRVDVDALRKLVSRLIAAEVDSIGLLGSTGIYVYLTRDERRCAQLYPMTRNCIARRRS</sequence>
<accession>A0A9X1AEN2</accession>
<gene>
    <name evidence="2" type="ORF">J1C56_23165</name>
</gene>
<protein>
    <submittedName>
        <fullName evidence="2">Dihydrodipicolinate synthase family protein</fullName>
    </submittedName>
</protein>
<proteinExistence type="predicted"/>
<evidence type="ECO:0000313" key="3">
    <source>
        <dbReference type="Proteomes" id="UP001138921"/>
    </source>
</evidence>
<dbReference type="Proteomes" id="UP001138921">
    <property type="component" value="Unassembled WGS sequence"/>
</dbReference>
<evidence type="ECO:0000256" key="1">
    <source>
        <dbReference type="ARBA" id="ARBA00023239"/>
    </source>
</evidence>
<dbReference type="Gene3D" id="3.20.20.70">
    <property type="entry name" value="Aldolase class I"/>
    <property type="match status" value="1"/>
</dbReference>